<dbReference type="InterPro" id="IPR027417">
    <property type="entry name" value="P-loop_NTPase"/>
</dbReference>
<dbReference type="Gene3D" id="1.20.1560.10">
    <property type="entry name" value="ABC transporter type 1, transmembrane domain"/>
    <property type="match status" value="1"/>
</dbReference>
<evidence type="ECO:0000256" key="6">
    <source>
        <dbReference type="ARBA" id="ARBA00023136"/>
    </source>
</evidence>
<keyword evidence="3" id="KW-0547">Nucleotide-binding</keyword>
<dbReference type="InterPro" id="IPR003593">
    <property type="entry name" value="AAA+_ATPase"/>
</dbReference>
<feature type="domain" description="ABC transmembrane type-1" evidence="9">
    <location>
        <begin position="22"/>
        <end position="309"/>
    </location>
</feature>
<dbReference type="GO" id="GO:0005886">
    <property type="term" value="C:plasma membrane"/>
    <property type="evidence" value="ECO:0007669"/>
    <property type="project" value="UniProtKB-SubCell"/>
</dbReference>
<dbReference type="CDD" id="cd03228">
    <property type="entry name" value="ABCC_MRP_Like"/>
    <property type="match status" value="1"/>
</dbReference>
<dbReference type="GO" id="GO:0016887">
    <property type="term" value="F:ATP hydrolysis activity"/>
    <property type="evidence" value="ECO:0007669"/>
    <property type="project" value="InterPro"/>
</dbReference>
<feature type="transmembrane region" description="Helical" evidence="7">
    <location>
        <begin position="139"/>
        <end position="157"/>
    </location>
</feature>
<dbReference type="SMART" id="SM00382">
    <property type="entry name" value="AAA"/>
    <property type="match status" value="1"/>
</dbReference>
<keyword evidence="2 7" id="KW-0812">Transmembrane</keyword>
<name>A0A521FRF0_9RHOB</name>
<feature type="transmembrane region" description="Helical" evidence="7">
    <location>
        <begin position="18"/>
        <end position="36"/>
    </location>
</feature>
<evidence type="ECO:0000256" key="5">
    <source>
        <dbReference type="ARBA" id="ARBA00022989"/>
    </source>
</evidence>
<dbReference type="PANTHER" id="PTHR24221:SF590">
    <property type="entry name" value="COMPONENT LINKED WITH THE ASSEMBLY OF CYTOCHROME' TRANSPORT TRANSMEMBRANE ATP-BINDING PROTEIN ABC TRANSPORTER CYDD-RELATED"/>
    <property type="match status" value="1"/>
</dbReference>
<feature type="transmembrane region" description="Helical" evidence="7">
    <location>
        <begin position="163"/>
        <end position="185"/>
    </location>
</feature>
<accession>A0A521FRF0</accession>
<evidence type="ECO:0000259" key="9">
    <source>
        <dbReference type="PROSITE" id="PS50929"/>
    </source>
</evidence>
<keyword evidence="6 7" id="KW-0472">Membrane</keyword>
<dbReference type="OrthoDB" id="5288404at2"/>
<dbReference type="PROSITE" id="PS50893">
    <property type="entry name" value="ABC_TRANSPORTER_2"/>
    <property type="match status" value="1"/>
</dbReference>
<sequence length="548" mass="58103">MKAVLHILGLMVRDQRTAMIRGAALSVLVLLMGAALLGLSGWFITAAAAAGMAGAGRVFDVFRPSAMVRFLALGRTAARYGERLLTHDATLRALTSLRVRLLRGFAAQPWEALQTLRAAQVLNRITADVDALDGISLRLTLPLMAGVITHLTVMVVIGWLVDWWLAVILTAIFLVGAALVLVLGIRAATDPSRQAEEQAQILRSATVDLIQARRDLVVYGQLPCHLDQLTQTQVRRNDHLRQLDRIERRAGVSLSLTAGIAVAFAMTFGGLLAQSGLITPAAAAISVFAALALFETLIPLRRALSDTGRIVQAARRVTAVLPGRIPDDPAGPVPMGPLRLTGVTFRRAATAQPILSDFSLTVAAGETVALTGPSGVGKSTLLQIAAGLIAPDAGQVMVGDCPLPGLSQRGLRGVLTYVPQRAALVQGSIAENLRLADPKATAKQMRQALIACQLWHVVEPRGGLDLLLGPGGSGLSGGEGRRLVLARALLRCPAILLLDEPTEGVDSATAIRVMQGMRTHLPQTAILLAAHRPEERAAADREIHLTRS</sequence>
<dbReference type="SUPFAM" id="SSF52540">
    <property type="entry name" value="P-loop containing nucleoside triphosphate hydrolases"/>
    <property type="match status" value="1"/>
</dbReference>
<keyword evidence="5 7" id="KW-1133">Transmembrane helix</keyword>
<dbReference type="RefSeq" id="WP_142494930.1">
    <property type="nucleotide sequence ID" value="NZ_FXTO01000046.1"/>
</dbReference>
<dbReference type="EMBL" id="FXTO01000046">
    <property type="protein sequence ID" value="SMO98759.1"/>
    <property type="molecule type" value="Genomic_DNA"/>
</dbReference>
<feature type="transmembrane region" description="Helical" evidence="7">
    <location>
        <begin position="250"/>
        <end position="271"/>
    </location>
</feature>
<dbReference type="InterPro" id="IPR036640">
    <property type="entry name" value="ABC1_TM_sf"/>
</dbReference>
<keyword evidence="11" id="KW-1185">Reference proteome</keyword>
<keyword evidence="4 10" id="KW-0067">ATP-binding</keyword>
<proteinExistence type="predicted"/>
<feature type="domain" description="ABC transporter" evidence="8">
    <location>
        <begin position="338"/>
        <end position="548"/>
    </location>
</feature>
<dbReference type="SUPFAM" id="SSF90123">
    <property type="entry name" value="ABC transporter transmembrane region"/>
    <property type="match status" value="1"/>
</dbReference>
<evidence type="ECO:0000256" key="7">
    <source>
        <dbReference type="SAM" id="Phobius"/>
    </source>
</evidence>
<evidence type="ECO:0000259" key="8">
    <source>
        <dbReference type="PROSITE" id="PS50893"/>
    </source>
</evidence>
<dbReference type="InterPro" id="IPR003439">
    <property type="entry name" value="ABC_transporter-like_ATP-bd"/>
</dbReference>
<protein>
    <submittedName>
        <fullName evidence="10">ATP-binding cassette, subfamily C, CydC</fullName>
    </submittedName>
</protein>
<reference evidence="10 11" key="1">
    <citation type="submission" date="2017-05" db="EMBL/GenBank/DDBJ databases">
        <authorList>
            <person name="Varghese N."/>
            <person name="Submissions S."/>
        </authorList>
    </citation>
    <scope>NUCLEOTIDE SEQUENCE [LARGE SCALE GENOMIC DNA]</scope>
    <source>
        <strain evidence="10 11">DSM 29506</strain>
    </source>
</reference>
<dbReference type="PANTHER" id="PTHR24221">
    <property type="entry name" value="ATP-BINDING CASSETTE SUB-FAMILY B"/>
    <property type="match status" value="1"/>
</dbReference>
<dbReference type="Pfam" id="PF00664">
    <property type="entry name" value="ABC_membrane"/>
    <property type="match status" value="1"/>
</dbReference>
<dbReference type="Pfam" id="PF00005">
    <property type="entry name" value="ABC_tran"/>
    <property type="match status" value="1"/>
</dbReference>
<evidence type="ECO:0000256" key="4">
    <source>
        <dbReference type="ARBA" id="ARBA00022840"/>
    </source>
</evidence>
<evidence type="ECO:0000256" key="3">
    <source>
        <dbReference type="ARBA" id="ARBA00022741"/>
    </source>
</evidence>
<feature type="transmembrane region" description="Helical" evidence="7">
    <location>
        <begin position="277"/>
        <end position="300"/>
    </location>
</feature>
<dbReference type="GO" id="GO:0140359">
    <property type="term" value="F:ABC-type transporter activity"/>
    <property type="evidence" value="ECO:0007669"/>
    <property type="project" value="InterPro"/>
</dbReference>
<evidence type="ECO:0000313" key="10">
    <source>
        <dbReference type="EMBL" id="SMO98759.1"/>
    </source>
</evidence>
<evidence type="ECO:0000256" key="1">
    <source>
        <dbReference type="ARBA" id="ARBA00004651"/>
    </source>
</evidence>
<dbReference type="GO" id="GO:0005524">
    <property type="term" value="F:ATP binding"/>
    <property type="evidence" value="ECO:0007669"/>
    <property type="project" value="UniProtKB-KW"/>
</dbReference>
<evidence type="ECO:0000256" key="2">
    <source>
        <dbReference type="ARBA" id="ARBA00022692"/>
    </source>
</evidence>
<dbReference type="Gene3D" id="3.40.50.300">
    <property type="entry name" value="P-loop containing nucleotide triphosphate hydrolases"/>
    <property type="match status" value="1"/>
</dbReference>
<gene>
    <name evidence="10" type="ORF">SAMN06265173_14616</name>
</gene>
<dbReference type="InterPro" id="IPR011527">
    <property type="entry name" value="ABC1_TM_dom"/>
</dbReference>
<organism evidence="10 11">
    <name type="scientific">Thalassovita litoralis</name>
    <dbReference type="NCBI Taxonomy" id="1010611"/>
    <lineage>
        <taxon>Bacteria</taxon>
        <taxon>Pseudomonadati</taxon>
        <taxon>Pseudomonadota</taxon>
        <taxon>Alphaproteobacteria</taxon>
        <taxon>Rhodobacterales</taxon>
        <taxon>Roseobacteraceae</taxon>
        <taxon>Thalassovita</taxon>
    </lineage>
</organism>
<dbReference type="PROSITE" id="PS50929">
    <property type="entry name" value="ABC_TM1F"/>
    <property type="match status" value="1"/>
</dbReference>
<dbReference type="Proteomes" id="UP000316030">
    <property type="component" value="Unassembled WGS sequence"/>
</dbReference>
<comment type="subcellular location">
    <subcellularLocation>
        <location evidence="1">Cell membrane</location>
        <topology evidence="1">Multi-pass membrane protein</topology>
    </subcellularLocation>
</comment>
<dbReference type="AlphaFoldDB" id="A0A521FRF0"/>
<evidence type="ECO:0000313" key="11">
    <source>
        <dbReference type="Proteomes" id="UP000316030"/>
    </source>
</evidence>
<dbReference type="InterPro" id="IPR039421">
    <property type="entry name" value="Type_1_exporter"/>
</dbReference>